<sequence>MKAHHRRLLAVALALGVAAPAAFGQAVDAARASRNYVLNCMGCHGANSAGVPGKIPPMQHALGYFMYLPAGREFAVRVPGSSNSSLDDAQLAEVLNWLLQTFNRDELPPDFKPYTAQEVSRLRRPAYGDVKTQRSQVIEQLHAHGVTKIQ</sequence>
<protein>
    <submittedName>
        <fullName evidence="2">Cytochrome c-552</fullName>
    </submittedName>
</protein>
<dbReference type="Gene3D" id="1.10.760.10">
    <property type="entry name" value="Cytochrome c-like domain"/>
    <property type="match status" value="1"/>
</dbReference>
<feature type="signal peptide" evidence="1">
    <location>
        <begin position="1"/>
        <end position="24"/>
    </location>
</feature>
<dbReference type="InterPro" id="IPR036909">
    <property type="entry name" value="Cyt_c-like_dom_sf"/>
</dbReference>
<keyword evidence="3" id="KW-1185">Reference proteome</keyword>
<dbReference type="OrthoDB" id="9811281at2"/>
<organism evidence="2 3">
    <name type="scientific">Pandoraea terrae</name>
    <dbReference type="NCBI Taxonomy" id="1537710"/>
    <lineage>
        <taxon>Bacteria</taxon>
        <taxon>Pseudomonadati</taxon>
        <taxon>Pseudomonadota</taxon>
        <taxon>Betaproteobacteria</taxon>
        <taxon>Burkholderiales</taxon>
        <taxon>Burkholderiaceae</taxon>
        <taxon>Pandoraea</taxon>
    </lineage>
</organism>
<dbReference type="Proteomes" id="UP000414233">
    <property type="component" value="Unassembled WGS sequence"/>
</dbReference>
<gene>
    <name evidence="2" type="primary">cycA</name>
    <name evidence="2" type="ORF">PTE30175_00320</name>
</gene>
<reference evidence="2 3" key="1">
    <citation type="submission" date="2019-08" db="EMBL/GenBank/DDBJ databases">
        <authorList>
            <person name="Peeters C."/>
        </authorList>
    </citation>
    <scope>NUCLEOTIDE SEQUENCE [LARGE SCALE GENOMIC DNA]</scope>
    <source>
        <strain evidence="2 3">LMG 30175</strain>
    </source>
</reference>
<keyword evidence="1" id="KW-0732">Signal</keyword>
<proteinExistence type="predicted"/>
<name>A0A5E4RTS1_9BURK</name>
<dbReference type="GO" id="GO:0020037">
    <property type="term" value="F:heme binding"/>
    <property type="evidence" value="ECO:0007669"/>
    <property type="project" value="InterPro"/>
</dbReference>
<dbReference type="SUPFAM" id="SSF46626">
    <property type="entry name" value="Cytochrome c"/>
    <property type="match status" value="1"/>
</dbReference>
<dbReference type="AlphaFoldDB" id="A0A5E4RTS1"/>
<feature type="chain" id="PRO_5022667336" evidence="1">
    <location>
        <begin position="25"/>
        <end position="150"/>
    </location>
</feature>
<dbReference type="GO" id="GO:0009055">
    <property type="term" value="F:electron transfer activity"/>
    <property type="evidence" value="ECO:0007669"/>
    <property type="project" value="InterPro"/>
</dbReference>
<dbReference type="RefSeq" id="WP_150695286.1">
    <property type="nucleotide sequence ID" value="NZ_CABPRZ010000001.1"/>
</dbReference>
<evidence type="ECO:0000256" key="1">
    <source>
        <dbReference type="SAM" id="SignalP"/>
    </source>
</evidence>
<accession>A0A5E4RTS1</accession>
<evidence type="ECO:0000313" key="2">
    <source>
        <dbReference type="EMBL" id="VVD65459.1"/>
    </source>
</evidence>
<dbReference type="EMBL" id="CABPRZ010000001">
    <property type="protein sequence ID" value="VVD65459.1"/>
    <property type="molecule type" value="Genomic_DNA"/>
</dbReference>
<evidence type="ECO:0000313" key="3">
    <source>
        <dbReference type="Proteomes" id="UP000414233"/>
    </source>
</evidence>